<dbReference type="PANTHER" id="PTHR45617">
    <property type="entry name" value="LEUCINE RICH REPEAT FAMILY PROTEIN"/>
    <property type="match status" value="1"/>
</dbReference>
<evidence type="ECO:0000256" key="2">
    <source>
        <dbReference type="ARBA" id="ARBA00022737"/>
    </source>
</evidence>
<reference evidence="4" key="1">
    <citation type="journal article" date="2019" name="bioRxiv">
        <title>The Genome of the Zebra Mussel, Dreissena polymorpha: A Resource for Invasive Species Research.</title>
        <authorList>
            <person name="McCartney M.A."/>
            <person name="Auch B."/>
            <person name="Kono T."/>
            <person name="Mallez S."/>
            <person name="Zhang Y."/>
            <person name="Obille A."/>
            <person name="Becker A."/>
            <person name="Abrahante J.E."/>
            <person name="Garbe J."/>
            <person name="Badalamenti J.P."/>
            <person name="Herman A."/>
            <person name="Mangelson H."/>
            <person name="Liachko I."/>
            <person name="Sullivan S."/>
            <person name="Sone E.D."/>
            <person name="Koren S."/>
            <person name="Silverstein K.A.T."/>
            <person name="Beckman K.B."/>
            <person name="Gohl D.M."/>
        </authorList>
    </citation>
    <scope>NUCLEOTIDE SEQUENCE</scope>
    <source>
        <strain evidence="4">Duluth1</strain>
        <tissue evidence="4">Whole animal</tissue>
    </source>
</reference>
<protein>
    <submittedName>
        <fullName evidence="4">Uncharacterized protein</fullName>
    </submittedName>
</protein>
<dbReference type="InterPro" id="IPR001611">
    <property type="entry name" value="Leu-rich_rpt"/>
</dbReference>
<feature type="chain" id="PRO_5038912786" evidence="3">
    <location>
        <begin position="18"/>
        <end position="464"/>
    </location>
</feature>
<dbReference type="InterPro" id="IPR032675">
    <property type="entry name" value="LRR_dom_sf"/>
</dbReference>
<dbReference type="InterPro" id="IPR003591">
    <property type="entry name" value="Leu-rich_rpt_typical-subtyp"/>
</dbReference>
<dbReference type="OrthoDB" id="2013775at2759"/>
<organism evidence="4 5">
    <name type="scientific">Dreissena polymorpha</name>
    <name type="common">Zebra mussel</name>
    <name type="synonym">Mytilus polymorpha</name>
    <dbReference type="NCBI Taxonomy" id="45954"/>
    <lineage>
        <taxon>Eukaryota</taxon>
        <taxon>Metazoa</taxon>
        <taxon>Spiralia</taxon>
        <taxon>Lophotrochozoa</taxon>
        <taxon>Mollusca</taxon>
        <taxon>Bivalvia</taxon>
        <taxon>Autobranchia</taxon>
        <taxon>Heteroconchia</taxon>
        <taxon>Euheterodonta</taxon>
        <taxon>Imparidentia</taxon>
        <taxon>Neoheterodontei</taxon>
        <taxon>Myida</taxon>
        <taxon>Dreissenoidea</taxon>
        <taxon>Dreissenidae</taxon>
        <taxon>Dreissena</taxon>
    </lineage>
</organism>
<keyword evidence="2" id="KW-0677">Repeat</keyword>
<keyword evidence="5" id="KW-1185">Reference proteome</keyword>
<dbReference type="SMART" id="SM00369">
    <property type="entry name" value="LRR_TYP"/>
    <property type="match status" value="6"/>
</dbReference>
<reference evidence="4" key="2">
    <citation type="submission" date="2020-11" db="EMBL/GenBank/DDBJ databases">
        <authorList>
            <person name="McCartney M.A."/>
            <person name="Auch B."/>
            <person name="Kono T."/>
            <person name="Mallez S."/>
            <person name="Becker A."/>
            <person name="Gohl D.M."/>
            <person name="Silverstein K.A.T."/>
            <person name="Koren S."/>
            <person name="Bechman K.B."/>
            <person name="Herman A."/>
            <person name="Abrahante J.E."/>
            <person name="Garbe J."/>
        </authorList>
    </citation>
    <scope>NUCLEOTIDE SEQUENCE</scope>
    <source>
        <strain evidence="4">Duluth1</strain>
        <tissue evidence="4">Whole animal</tissue>
    </source>
</reference>
<evidence type="ECO:0000256" key="1">
    <source>
        <dbReference type="ARBA" id="ARBA00022614"/>
    </source>
</evidence>
<dbReference type="Proteomes" id="UP000828390">
    <property type="component" value="Unassembled WGS sequence"/>
</dbReference>
<gene>
    <name evidence="4" type="ORF">DPMN_138064</name>
</gene>
<proteinExistence type="predicted"/>
<dbReference type="PANTHER" id="PTHR45617:SF181">
    <property type="entry name" value="LP04042P"/>
    <property type="match status" value="1"/>
</dbReference>
<evidence type="ECO:0000313" key="5">
    <source>
        <dbReference type="Proteomes" id="UP000828390"/>
    </source>
</evidence>
<dbReference type="AlphaFoldDB" id="A0A9D4JI85"/>
<evidence type="ECO:0000256" key="3">
    <source>
        <dbReference type="SAM" id="SignalP"/>
    </source>
</evidence>
<feature type="signal peptide" evidence="3">
    <location>
        <begin position="1"/>
        <end position="17"/>
    </location>
</feature>
<dbReference type="SMART" id="SM00365">
    <property type="entry name" value="LRR_SD22"/>
    <property type="match status" value="1"/>
</dbReference>
<comment type="caution">
    <text evidence="4">The sequence shown here is derived from an EMBL/GenBank/DDBJ whole genome shotgun (WGS) entry which is preliminary data.</text>
</comment>
<dbReference type="SUPFAM" id="SSF52047">
    <property type="entry name" value="RNI-like"/>
    <property type="match status" value="1"/>
</dbReference>
<keyword evidence="3" id="KW-0732">Signal</keyword>
<evidence type="ECO:0000313" key="4">
    <source>
        <dbReference type="EMBL" id="KAH3809688.1"/>
    </source>
</evidence>
<name>A0A9D4JI85_DREPO</name>
<keyword evidence="1" id="KW-0433">Leucine-rich repeat</keyword>
<dbReference type="PROSITE" id="PS51450">
    <property type="entry name" value="LRR"/>
    <property type="match status" value="1"/>
</dbReference>
<sequence>MAWLLLALSVSMATVSAQIPCPNNMVCSCTDTNIECHDRALVAVPVFTSDSHYTTLHLENNMIETLPDDAFKNLQKVMIIFLRNNTINTVSRNAFRGVEAGILHLDLAQNNLTEFPLAAGALENLMRIDVSNNPIDENHFDEHTMYDIGDKLTRLDFGSDSLHQWPNTLRHLQALEVLNVTGGSFYTLPPTAFHGFEGTLKTLSIQHTQLIALPFALSKLRFLDHLYFDHNHAIGDSGILITSLSNDTLTNLQYVSLVDDNLTYFPSLLRFLRNVHTLILDSNRLAFVSDSSVAVAVGTAITTLSLRNCSLSRVPGALSKLTNLTKLDLTDNQIRSFENSDFQNMGRLTTLTVTRNPLEFIANETFKDLRCLQQLDIMESNIKTMPEAIRFLRNLTTLTLPLDKIECTCNIVWLKQFMEVCNTNLKIAGSCETIDSPVADYLRAHIPNCPNYASQTQCVSSTCT</sequence>
<dbReference type="Gene3D" id="3.80.10.10">
    <property type="entry name" value="Ribonuclease Inhibitor"/>
    <property type="match status" value="3"/>
</dbReference>
<dbReference type="EMBL" id="JAIWYP010000006">
    <property type="protein sequence ID" value="KAH3809688.1"/>
    <property type="molecule type" value="Genomic_DNA"/>
</dbReference>
<dbReference type="Pfam" id="PF13855">
    <property type="entry name" value="LRR_8"/>
    <property type="match status" value="2"/>
</dbReference>
<accession>A0A9D4JI85</accession>